<dbReference type="InterPro" id="IPR046825">
    <property type="entry name" value="PDH_C"/>
</dbReference>
<dbReference type="InterPro" id="IPR002701">
    <property type="entry name" value="CM_II_prokaryot"/>
</dbReference>
<dbReference type="InterPro" id="IPR036263">
    <property type="entry name" value="Chorismate_II_sf"/>
</dbReference>
<dbReference type="PROSITE" id="PS51168">
    <property type="entry name" value="CHORISMATE_MUT_2"/>
    <property type="match status" value="1"/>
</dbReference>
<keyword evidence="2 6" id="KW-0560">Oxidoreductase</keyword>
<dbReference type="Pfam" id="PF02153">
    <property type="entry name" value="PDH_N"/>
    <property type="match status" value="1"/>
</dbReference>
<dbReference type="InterPro" id="IPR036979">
    <property type="entry name" value="CM_dom_sf"/>
</dbReference>
<dbReference type="PROSITE" id="PS51176">
    <property type="entry name" value="PDH_ADH"/>
    <property type="match status" value="1"/>
</dbReference>
<dbReference type="Proteomes" id="UP000070250">
    <property type="component" value="Chromosome"/>
</dbReference>
<dbReference type="InterPro" id="IPR003099">
    <property type="entry name" value="Prephen_DH"/>
</dbReference>
<dbReference type="InterPro" id="IPR008927">
    <property type="entry name" value="6-PGluconate_DH-like_C_sf"/>
</dbReference>
<dbReference type="SUPFAM" id="SSF48600">
    <property type="entry name" value="Chorismate mutase II"/>
    <property type="match status" value="1"/>
</dbReference>
<dbReference type="GO" id="GO:0004106">
    <property type="term" value="F:chorismate mutase activity"/>
    <property type="evidence" value="ECO:0007669"/>
    <property type="project" value="UniProtKB-EC"/>
</dbReference>
<keyword evidence="3" id="KW-0175">Coiled coil</keyword>
<name>A0A127F6W4_STEDE</name>
<dbReference type="GO" id="GO:0004665">
    <property type="term" value="F:prephenate dehydrogenase (NADP+) activity"/>
    <property type="evidence" value="ECO:0007669"/>
    <property type="project" value="InterPro"/>
</dbReference>
<evidence type="ECO:0000259" key="5">
    <source>
        <dbReference type="PROSITE" id="PS51176"/>
    </source>
</evidence>
<proteinExistence type="predicted"/>
<evidence type="ECO:0000259" key="4">
    <source>
        <dbReference type="PROSITE" id="PS51168"/>
    </source>
</evidence>
<dbReference type="Gene3D" id="3.40.50.720">
    <property type="entry name" value="NAD(P)-binding Rossmann-like Domain"/>
    <property type="match status" value="1"/>
</dbReference>
<dbReference type="Pfam" id="PF01817">
    <property type="entry name" value="CM_2"/>
    <property type="match status" value="1"/>
</dbReference>
<sequence length="369" mass="40195">MNLEALRMRLSALDRQLVSLIAERQALSRQVAEVKRSAGRGTRDFKRERDVIMQAREAATSLDVSPALVESVMRLLIRGSLTAQERLRVAAGGRGNGRTALVIGGHGKMGRWFSDFLTSQGYGVTVADPNPEASSNPQAHAYIADWREHSLDVDLIVVATPLKIANEVLLELAQRRPRGTIFDLGSLKTPLRQGIQALQSAGCQATSVHPMFGPDTELLSGRHVIFIDLGCQAAIDEAQALFASTMAERIVMSLDEHDRLIAYVLGLSHALNIAFFTALAGSGEAAPRLAQLSSTTYDAQVEVAGKVAAESPELYFEIQSLNDYGRESLQALRAAVEQLWSAVSTNDAARFARLMQRGREYLAGRVREA</sequence>
<keyword evidence="6" id="KW-0413">Isomerase</keyword>
<dbReference type="SUPFAM" id="SSF51735">
    <property type="entry name" value="NAD(P)-binding Rossmann-fold domains"/>
    <property type="match status" value="1"/>
</dbReference>
<dbReference type="InterPro" id="IPR050812">
    <property type="entry name" value="Preph/Arog_dehydrog"/>
</dbReference>
<feature type="coiled-coil region" evidence="3">
    <location>
        <begin position="3"/>
        <end position="37"/>
    </location>
</feature>
<evidence type="ECO:0000313" key="6">
    <source>
        <dbReference type="EMBL" id="AMN46137.1"/>
    </source>
</evidence>
<dbReference type="Gene3D" id="1.10.3660.10">
    <property type="entry name" value="6-phosphogluconate dehydrogenase C-terminal like domain"/>
    <property type="match status" value="1"/>
</dbReference>
<dbReference type="RefSeq" id="WP_066918647.1">
    <property type="nucleotide sequence ID" value="NZ_CP011971.1"/>
</dbReference>
<accession>A0A127F6W4</accession>
<dbReference type="PANTHER" id="PTHR21363">
    <property type="entry name" value="PREPHENATE DEHYDROGENASE"/>
    <property type="match status" value="1"/>
</dbReference>
<feature type="domain" description="Prephenate/arogenate dehydrogenase" evidence="5">
    <location>
        <begin position="98"/>
        <end position="369"/>
    </location>
</feature>
<evidence type="ECO:0000256" key="1">
    <source>
        <dbReference type="ARBA" id="ARBA00012404"/>
    </source>
</evidence>
<dbReference type="GO" id="GO:0046417">
    <property type="term" value="P:chorismate metabolic process"/>
    <property type="evidence" value="ECO:0007669"/>
    <property type="project" value="InterPro"/>
</dbReference>
<dbReference type="InterPro" id="IPR046826">
    <property type="entry name" value="PDH_N"/>
</dbReference>
<dbReference type="EC" id="5.4.99.5" evidence="1"/>
<evidence type="ECO:0000256" key="2">
    <source>
        <dbReference type="ARBA" id="ARBA00023002"/>
    </source>
</evidence>
<dbReference type="GO" id="GO:0008977">
    <property type="term" value="F:prephenate dehydrogenase (NAD+) activity"/>
    <property type="evidence" value="ECO:0007669"/>
    <property type="project" value="InterPro"/>
</dbReference>
<evidence type="ECO:0000256" key="3">
    <source>
        <dbReference type="SAM" id="Coils"/>
    </source>
</evidence>
<dbReference type="AlphaFoldDB" id="A0A127F6W4"/>
<dbReference type="GO" id="GO:0070403">
    <property type="term" value="F:NAD+ binding"/>
    <property type="evidence" value="ECO:0007669"/>
    <property type="project" value="InterPro"/>
</dbReference>
<reference evidence="6 7" key="1">
    <citation type="submission" date="2015-06" db="EMBL/GenBank/DDBJ databases">
        <title>A Comprehensive Approach to Explore the Metabolic and Phylogenetic Diversity of Bacterial Steroid Degradation in the Environment: Testosterone as an Example.</title>
        <authorList>
            <person name="Yang F.-C."/>
            <person name="Chen Y.-L."/>
            <person name="Yu C.-P."/>
            <person name="Tang S.-L."/>
            <person name="Wang P.-H."/>
            <person name="Ismail W."/>
            <person name="Wang C.-H."/>
            <person name="Yang C.-Y."/>
            <person name="Chiang Y.-R."/>
        </authorList>
    </citation>
    <scope>NUCLEOTIDE SEQUENCE [LARGE SCALE GENOMIC DNA]</scope>
    <source>
        <strain evidence="6 7">DSM 18526</strain>
    </source>
</reference>
<keyword evidence="7" id="KW-1185">Reference proteome</keyword>
<evidence type="ECO:0000313" key="7">
    <source>
        <dbReference type="Proteomes" id="UP000070250"/>
    </source>
</evidence>
<dbReference type="Gene3D" id="1.20.59.10">
    <property type="entry name" value="Chorismate mutase"/>
    <property type="match status" value="1"/>
</dbReference>
<dbReference type="InterPro" id="IPR036291">
    <property type="entry name" value="NAD(P)-bd_dom_sf"/>
</dbReference>
<dbReference type="PANTHER" id="PTHR21363:SF0">
    <property type="entry name" value="PREPHENATE DEHYDROGENASE [NADP(+)]"/>
    <property type="match status" value="1"/>
</dbReference>
<dbReference type="EMBL" id="CP011971">
    <property type="protein sequence ID" value="AMN46137.1"/>
    <property type="molecule type" value="Genomic_DNA"/>
</dbReference>
<dbReference type="SMART" id="SM00830">
    <property type="entry name" value="CM_2"/>
    <property type="match status" value="1"/>
</dbReference>
<dbReference type="STRING" id="465721.ACG33_03225"/>
<dbReference type="Pfam" id="PF20463">
    <property type="entry name" value="PDH_C"/>
    <property type="match status" value="1"/>
</dbReference>
<protein>
    <recommendedName>
        <fullName evidence="1">chorismate mutase</fullName>
        <ecNumber evidence="1">5.4.99.5</ecNumber>
    </recommendedName>
</protein>
<dbReference type="SUPFAM" id="SSF48179">
    <property type="entry name" value="6-phosphogluconate dehydrogenase C-terminal domain-like"/>
    <property type="match status" value="1"/>
</dbReference>
<organism evidence="6 7">
    <name type="scientific">Steroidobacter denitrificans</name>
    <dbReference type="NCBI Taxonomy" id="465721"/>
    <lineage>
        <taxon>Bacteria</taxon>
        <taxon>Pseudomonadati</taxon>
        <taxon>Pseudomonadota</taxon>
        <taxon>Gammaproteobacteria</taxon>
        <taxon>Steroidobacterales</taxon>
        <taxon>Steroidobacteraceae</taxon>
        <taxon>Steroidobacter</taxon>
    </lineage>
</organism>
<gene>
    <name evidence="6" type="ORF">ACG33_03225</name>
</gene>
<feature type="domain" description="Chorismate mutase" evidence="4">
    <location>
        <begin position="1"/>
        <end position="88"/>
    </location>
</feature>
<dbReference type="GO" id="GO:0006571">
    <property type="term" value="P:tyrosine biosynthetic process"/>
    <property type="evidence" value="ECO:0007669"/>
    <property type="project" value="InterPro"/>
</dbReference>
<dbReference type="KEGG" id="sdf:ACG33_03225"/>